<reference evidence="3 4" key="1">
    <citation type="submission" date="2020-10" db="EMBL/GenBank/DDBJ databases">
        <title>Connecting structure to function with the recovery of over 1000 high-quality activated sludge metagenome-assembled genomes encoding full-length rRNA genes using long-read sequencing.</title>
        <authorList>
            <person name="Singleton C.M."/>
            <person name="Petriglieri F."/>
            <person name="Kristensen J.M."/>
            <person name="Kirkegaard R.H."/>
            <person name="Michaelsen T.Y."/>
            <person name="Andersen M.H."/>
            <person name="Karst S.M."/>
            <person name="Dueholm M.S."/>
            <person name="Nielsen P.H."/>
            <person name="Albertsen M."/>
        </authorList>
    </citation>
    <scope>NUCLEOTIDE SEQUENCE [LARGE SCALE GENOMIC DNA]</scope>
    <source>
        <strain evidence="3">Lyne_18-Q3-R50-59_MAXAC.006</strain>
    </source>
</reference>
<dbReference type="AlphaFoldDB" id="A0A936NGZ4"/>
<keyword evidence="1" id="KW-0175">Coiled coil</keyword>
<comment type="caution">
    <text evidence="3">The sequence shown here is derived from an EMBL/GenBank/DDBJ whole genome shotgun (WGS) entry which is preliminary data.</text>
</comment>
<gene>
    <name evidence="3" type="ORF">IPN02_18490</name>
</gene>
<name>A0A936NGZ4_9ACTN</name>
<feature type="coiled-coil region" evidence="1">
    <location>
        <begin position="94"/>
        <end position="121"/>
    </location>
</feature>
<evidence type="ECO:0000256" key="2">
    <source>
        <dbReference type="SAM" id="MobiDB-lite"/>
    </source>
</evidence>
<accession>A0A936NGZ4</accession>
<evidence type="ECO:0000256" key="1">
    <source>
        <dbReference type="SAM" id="Coils"/>
    </source>
</evidence>
<feature type="region of interest" description="Disordered" evidence="2">
    <location>
        <begin position="19"/>
        <end position="68"/>
    </location>
</feature>
<organism evidence="3 4">
    <name type="scientific">Candidatus Neomicrothrix subdominans</name>
    <dbReference type="NCBI Taxonomy" id="2954438"/>
    <lineage>
        <taxon>Bacteria</taxon>
        <taxon>Bacillati</taxon>
        <taxon>Actinomycetota</taxon>
        <taxon>Acidimicrobiia</taxon>
        <taxon>Acidimicrobiales</taxon>
        <taxon>Microthrixaceae</taxon>
        <taxon>Candidatus Neomicrothrix</taxon>
    </lineage>
</organism>
<dbReference type="EMBL" id="JADJZA010000010">
    <property type="protein sequence ID" value="MBK9298776.1"/>
    <property type="molecule type" value="Genomic_DNA"/>
</dbReference>
<protein>
    <submittedName>
        <fullName evidence="3">Uncharacterized protein</fullName>
    </submittedName>
</protein>
<dbReference type="Proteomes" id="UP000727993">
    <property type="component" value="Unassembled WGS sequence"/>
</dbReference>
<proteinExistence type="predicted"/>
<evidence type="ECO:0000313" key="4">
    <source>
        <dbReference type="Proteomes" id="UP000727993"/>
    </source>
</evidence>
<sequence>MGTQLSLLDLIADGSELAPQVDAPQAGASPVTASPVTAPPATGGDPRVAAARASLGQAVERRRRPEAGTAWSAVRLDADTCELGRRRVARAREVIAAARQRAEAEAQAEAAARQRAALAGAISAGRPTGLDEALSLPARRIRRSRSAA</sequence>
<evidence type="ECO:0000313" key="3">
    <source>
        <dbReference type="EMBL" id="MBK9298776.1"/>
    </source>
</evidence>
<feature type="compositionally biased region" description="Low complexity" evidence="2">
    <location>
        <begin position="28"/>
        <end position="42"/>
    </location>
</feature>